<dbReference type="OrthoDB" id="1445236at2"/>
<gene>
    <name evidence="1" type="ORF">CW751_13120</name>
</gene>
<dbReference type="RefSeq" id="WP_101335486.1">
    <property type="nucleotide sequence ID" value="NZ_PJNI01000018.1"/>
</dbReference>
<proteinExistence type="predicted"/>
<accession>A0A2I0QZL2</accession>
<dbReference type="Proteomes" id="UP000236654">
    <property type="component" value="Unassembled WGS sequence"/>
</dbReference>
<dbReference type="AlphaFoldDB" id="A0A2I0QZL2"/>
<organism evidence="1 2">
    <name type="scientific">Brumimicrobium salinarum</name>
    <dbReference type="NCBI Taxonomy" id="2058658"/>
    <lineage>
        <taxon>Bacteria</taxon>
        <taxon>Pseudomonadati</taxon>
        <taxon>Bacteroidota</taxon>
        <taxon>Flavobacteriia</taxon>
        <taxon>Flavobacteriales</taxon>
        <taxon>Crocinitomicaceae</taxon>
        <taxon>Brumimicrobium</taxon>
    </lineage>
</organism>
<sequence>MKDLNTIRTNIVGKTVTGLYHTPLEAGAVQLDGLGTPQYFSTVLELDNSEKYEFGFDWITKWDKNEKLIEVNHFNWNIDKKIVFKGKNLKEIILDEVGDVFLRLDNDVIIYQGNFNGVTLHVQEYSELFEKDGTFKD</sequence>
<evidence type="ECO:0000313" key="1">
    <source>
        <dbReference type="EMBL" id="PKR79771.1"/>
    </source>
</evidence>
<dbReference type="EMBL" id="PJNI01000018">
    <property type="protein sequence ID" value="PKR79771.1"/>
    <property type="molecule type" value="Genomic_DNA"/>
</dbReference>
<comment type="caution">
    <text evidence="1">The sequence shown here is derived from an EMBL/GenBank/DDBJ whole genome shotgun (WGS) entry which is preliminary data.</text>
</comment>
<name>A0A2I0QZL2_9FLAO</name>
<keyword evidence="2" id="KW-1185">Reference proteome</keyword>
<protein>
    <submittedName>
        <fullName evidence="1">Uncharacterized protein</fullName>
    </submittedName>
</protein>
<reference evidence="1 2" key="1">
    <citation type="submission" date="2017-12" db="EMBL/GenBank/DDBJ databases">
        <title>The draft genome sequence of Brumimicrobium saltpan LHR20.</title>
        <authorList>
            <person name="Do Z.-J."/>
            <person name="Luo H.-R."/>
        </authorList>
    </citation>
    <scope>NUCLEOTIDE SEQUENCE [LARGE SCALE GENOMIC DNA]</scope>
    <source>
        <strain evidence="1 2">LHR20</strain>
    </source>
</reference>
<evidence type="ECO:0000313" key="2">
    <source>
        <dbReference type="Proteomes" id="UP000236654"/>
    </source>
</evidence>